<feature type="region of interest" description="Disordered" evidence="2">
    <location>
        <begin position="467"/>
        <end position="515"/>
    </location>
</feature>
<reference evidence="3" key="1">
    <citation type="journal article" date="2021" name="Mol. Ecol. Resour.">
        <title>Apolygus lucorum genome provides insights into omnivorousness and mesophyll feeding.</title>
        <authorList>
            <person name="Liu Y."/>
            <person name="Liu H."/>
            <person name="Wang H."/>
            <person name="Huang T."/>
            <person name="Liu B."/>
            <person name="Yang B."/>
            <person name="Yin L."/>
            <person name="Li B."/>
            <person name="Zhang Y."/>
            <person name="Zhang S."/>
            <person name="Jiang F."/>
            <person name="Zhang X."/>
            <person name="Ren Y."/>
            <person name="Wang B."/>
            <person name="Wang S."/>
            <person name="Lu Y."/>
            <person name="Wu K."/>
            <person name="Fan W."/>
            <person name="Wang G."/>
        </authorList>
    </citation>
    <scope>NUCLEOTIDE SEQUENCE</scope>
    <source>
        <strain evidence="3">12Hb</strain>
    </source>
</reference>
<feature type="compositionally biased region" description="Polar residues" evidence="2">
    <location>
        <begin position="1540"/>
        <end position="1552"/>
    </location>
</feature>
<dbReference type="Proteomes" id="UP000466442">
    <property type="component" value="Linkage Group LG12"/>
</dbReference>
<feature type="region of interest" description="Disordered" evidence="2">
    <location>
        <begin position="2339"/>
        <end position="2363"/>
    </location>
</feature>
<feature type="compositionally biased region" description="Basic and acidic residues" evidence="2">
    <location>
        <begin position="1326"/>
        <end position="1339"/>
    </location>
</feature>
<feature type="compositionally biased region" description="Low complexity" evidence="2">
    <location>
        <begin position="1919"/>
        <end position="1930"/>
    </location>
</feature>
<comment type="caution">
    <text evidence="3">The sequence shown here is derived from an EMBL/GenBank/DDBJ whole genome shotgun (WGS) entry which is preliminary data.</text>
</comment>
<evidence type="ECO:0008006" key="5">
    <source>
        <dbReference type="Google" id="ProtNLM"/>
    </source>
</evidence>
<feature type="compositionally biased region" description="Basic and acidic residues" evidence="2">
    <location>
        <begin position="2137"/>
        <end position="2149"/>
    </location>
</feature>
<feature type="compositionally biased region" description="Basic and acidic residues" evidence="2">
    <location>
        <begin position="2054"/>
        <end position="2063"/>
    </location>
</feature>
<feature type="region of interest" description="Disordered" evidence="2">
    <location>
        <begin position="621"/>
        <end position="640"/>
    </location>
</feature>
<feature type="region of interest" description="Disordered" evidence="2">
    <location>
        <begin position="1891"/>
        <end position="2112"/>
    </location>
</feature>
<feature type="region of interest" description="Disordered" evidence="2">
    <location>
        <begin position="663"/>
        <end position="723"/>
    </location>
</feature>
<feature type="compositionally biased region" description="Polar residues" evidence="2">
    <location>
        <begin position="2000"/>
        <end position="2017"/>
    </location>
</feature>
<feature type="region of interest" description="Disordered" evidence="2">
    <location>
        <begin position="1313"/>
        <end position="1359"/>
    </location>
</feature>
<feature type="compositionally biased region" description="Polar residues" evidence="2">
    <location>
        <begin position="896"/>
        <end position="917"/>
    </location>
</feature>
<feature type="region of interest" description="Disordered" evidence="2">
    <location>
        <begin position="1532"/>
        <end position="1552"/>
    </location>
</feature>
<evidence type="ECO:0000256" key="1">
    <source>
        <dbReference type="SAM" id="Coils"/>
    </source>
</evidence>
<feature type="compositionally biased region" description="Pro residues" evidence="2">
    <location>
        <begin position="2414"/>
        <end position="2428"/>
    </location>
</feature>
<feature type="region of interest" description="Disordered" evidence="2">
    <location>
        <begin position="562"/>
        <end position="604"/>
    </location>
</feature>
<dbReference type="InterPro" id="IPR028750">
    <property type="entry name" value="CEP350/CC187"/>
</dbReference>
<dbReference type="GO" id="GO:0008017">
    <property type="term" value="F:microtubule binding"/>
    <property type="evidence" value="ECO:0007669"/>
    <property type="project" value="InterPro"/>
</dbReference>
<accession>A0A8S9X1Z7</accession>
<feature type="compositionally biased region" description="Polar residues" evidence="2">
    <location>
        <begin position="1906"/>
        <end position="1918"/>
    </location>
</feature>
<organism evidence="3 4">
    <name type="scientific">Apolygus lucorum</name>
    <name type="common">Small green plant bug</name>
    <name type="synonym">Lygocoris lucorum</name>
    <dbReference type="NCBI Taxonomy" id="248454"/>
    <lineage>
        <taxon>Eukaryota</taxon>
        <taxon>Metazoa</taxon>
        <taxon>Ecdysozoa</taxon>
        <taxon>Arthropoda</taxon>
        <taxon>Hexapoda</taxon>
        <taxon>Insecta</taxon>
        <taxon>Pterygota</taxon>
        <taxon>Neoptera</taxon>
        <taxon>Paraneoptera</taxon>
        <taxon>Hemiptera</taxon>
        <taxon>Heteroptera</taxon>
        <taxon>Panheteroptera</taxon>
        <taxon>Cimicomorpha</taxon>
        <taxon>Miridae</taxon>
        <taxon>Mirini</taxon>
        <taxon>Apolygus</taxon>
    </lineage>
</organism>
<gene>
    <name evidence="3" type="ORF">GE061_004493</name>
</gene>
<dbReference type="PANTHER" id="PTHR13958">
    <property type="entry name" value="CENTROSOME-ASSOCIATED PROTEIN 350"/>
    <property type="match status" value="1"/>
</dbReference>
<feature type="region of interest" description="Disordered" evidence="2">
    <location>
        <begin position="230"/>
        <end position="289"/>
    </location>
</feature>
<name>A0A8S9X1Z7_APOLU</name>
<protein>
    <recommendedName>
        <fullName evidence="5">Centrosome-associated protein 350-like</fullName>
    </recommendedName>
</protein>
<feature type="region of interest" description="Disordered" evidence="2">
    <location>
        <begin position="878"/>
        <end position="918"/>
    </location>
</feature>
<feature type="compositionally biased region" description="Basic and acidic residues" evidence="2">
    <location>
        <begin position="2032"/>
        <end position="2044"/>
    </location>
</feature>
<feature type="compositionally biased region" description="Polar residues" evidence="2">
    <location>
        <begin position="2081"/>
        <end position="2094"/>
    </location>
</feature>
<keyword evidence="4" id="KW-1185">Reference proteome</keyword>
<feature type="region of interest" description="Disordered" evidence="2">
    <location>
        <begin position="1"/>
        <end position="26"/>
    </location>
</feature>
<feature type="compositionally biased region" description="Low complexity" evidence="2">
    <location>
        <begin position="145"/>
        <end position="161"/>
    </location>
</feature>
<dbReference type="PANTHER" id="PTHR13958:SF3">
    <property type="entry name" value="CAP-GLY DOMAIN-CONTAINING PROTEIN-RELATED"/>
    <property type="match status" value="1"/>
</dbReference>
<feature type="compositionally biased region" description="Basic and acidic residues" evidence="2">
    <location>
        <begin position="690"/>
        <end position="706"/>
    </location>
</feature>
<dbReference type="GO" id="GO:0034453">
    <property type="term" value="P:microtubule anchoring"/>
    <property type="evidence" value="ECO:0007669"/>
    <property type="project" value="InterPro"/>
</dbReference>
<keyword evidence="1" id="KW-0175">Coiled coil</keyword>
<feature type="region of interest" description="Disordered" evidence="2">
    <location>
        <begin position="114"/>
        <end position="161"/>
    </location>
</feature>
<feature type="region of interest" description="Disordered" evidence="2">
    <location>
        <begin position="366"/>
        <end position="396"/>
    </location>
</feature>
<proteinExistence type="predicted"/>
<evidence type="ECO:0000313" key="3">
    <source>
        <dbReference type="EMBL" id="KAF6202096.1"/>
    </source>
</evidence>
<feature type="compositionally biased region" description="Polar residues" evidence="2">
    <location>
        <begin position="670"/>
        <end position="686"/>
    </location>
</feature>
<feature type="region of interest" description="Disordered" evidence="2">
    <location>
        <begin position="2126"/>
        <end position="2187"/>
    </location>
</feature>
<feature type="compositionally biased region" description="Polar residues" evidence="2">
    <location>
        <begin position="486"/>
        <end position="510"/>
    </location>
</feature>
<feature type="compositionally biased region" description="Basic and acidic residues" evidence="2">
    <location>
        <begin position="366"/>
        <end position="388"/>
    </location>
</feature>
<feature type="compositionally biased region" description="Low complexity" evidence="2">
    <location>
        <begin position="1948"/>
        <end position="1960"/>
    </location>
</feature>
<feature type="compositionally biased region" description="Polar residues" evidence="2">
    <location>
        <begin position="2161"/>
        <end position="2171"/>
    </location>
</feature>
<feature type="compositionally biased region" description="Low complexity" evidence="2">
    <location>
        <begin position="707"/>
        <end position="723"/>
    </location>
</feature>
<feature type="coiled-coil region" evidence="1">
    <location>
        <begin position="1438"/>
        <end position="1472"/>
    </location>
</feature>
<evidence type="ECO:0000256" key="2">
    <source>
        <dbReference type="SAM" id="MobiDB-lite"/>
    </source>
</evidence>
<feature type="compositionally biased region" description="Basic and acidic residues" evidence="2">
    <location>
        <begin position="1725"/>
        <end position="1736"/>
    </location>
</feature>
<dbReference type="EMBL" id="WIXP02000012">
    <property type="protein sequence ID" value="KAF6202096.1"/>
    <property type="molecule type" value="Genomic_DNA"/>
</dbReference>
<evidence type="ECO:0000313" key="4">
    <source>
        <dbReference type="Proteomes" id="UP000466442"/>
    </source>
</evidence>
<feature type="region of interest" description="Disordered" evidence="2">
    <location>
        <begin position="1723"/>
        <end position="1749"/>
    </location>
</feature>
<sequence length="2613" mass="289781">MNDGSPGRTGGHRNVTRSPRPCCVSPDRDIDLRRRFEALKGDLTVATAKNANADSHQKQPLTLADIQGSIAKRHTNDLANAQRKWIESLNLQSGLADSGPSEEDAQKEWINHISVQKATDRPSRRDGQAARRSLDRGSPSEYRTSIPSPKSSAASSPNKAPRNFTVRSTVLTPGAPTFGFCDVPHLTINSLPVTATSVRDVGKPDKEFITECGKTIKMLKLEEPPKIERKLKGRSPQKMKAVIDLDPSRNESRSNKSKDPAKPQRIFRASLSPKKTKPDSDSNVGSLSPDVVDKYKLSYGRGLVNAKENPGKSLRSKSEHKSPRKLKRSSSLPGGLHKDKVESDVANKHIRSYDVKETRCFIKQKQKEREERLAEEKRKKTIEAEERKKKMQQLRDTQRKIMQKIKKRTVNKIRSPLVIKKDPEKPKWVGPLENTTSALDTSLELVLPKPKTPVLSEAAMGTIVLRKNKDPAPQPGRPPMGDQPKEQSIGTSTAVAPPASTSVATCTTTDEPPIPHPEGFHKSVATDFCLKDLEFASDQALHLKRPAPQLVETSTQIDFDEKTLTKKHKTGKTSSHSSSKGSKHSLPPEIVDKENMGTSDININDLPYSSRLDKFLAEYVPTPKKAEKTNPQPQTPPWLQEMSQYPDQFNLINTLNKALRRQQKLEAASKSPTPKQESPILNTRPSSKGKLHEKGCSLNRPKDKEVSMPLSRASSVSSSSRQSDLDPAIISLTDDRLSSSSLASTSAHSFENYSRFIDQTKVTKNEEPDMSGILPLSANNLTALAGDVTTSDLSALFPQSSKKSMAEISKPLARTVDNRVDAQTIEILGEKFLEPKGVITVRKPLRHRTKVNHSPYNAALLEAPPIDLNSSVHEFVNPKRGSDPLNPYRGSISDLPVTTPSSPETAHSRSTSFSSIKEGSYHIAHSDTRSDDTHKTFEVAPIDSSYHRFIKNIHGTHGPQSEHSSDSVSEIVKVSRTVSRGSTVISEEVSEMQNTLSVSTKNLKFNSSSIQNKIKNEIEQLDRVNQSLSSFMESGKIVLSRDATCSSVVQSESAIEPMSQDVVTVKSRHPVLLDDIDASLLAVSKNVLHSREPSGSSLDVSLASANGVDVTKLTVEMFDNLIKDEKLRSEQLVSGLKVRMKSLCNRTRKDLESIESQRKKLIESGLEEEARELKRKQRGHIMKMNEEIDEMQRQRALENKACQERCMLLKQQQQLIKLLLSRRESSVRNSRSSLKSIHMSQLDETVRYVGSDRNSDIIDRKKREYREKEEALRERKKNVEAIVAWKKRLEIEEKSVREMEKMIAQSSFTAPLPESAVERGTSPFTEIKDGVVHDAKTPESRIPASATSQSESEQQNKDYYSDSFEVSSALSETTGLATPSLIHGSSLLNKAMKMPMLKVPLAPRATIIKRRHSSGSDESMLLSQNDTLSEQSDVEVRVSALEQQLRHRKSELAKLKREYQKNQKERLRSTEKNLINQIHLYDSYIEQVKTEIKDLEHTDVKVTKPQIKQPKYSDRRQSDKFLVKTISKESSDLASEAKNNETSQTSEGVSSHDASVLFLDKAPAMEGKTVESQKEKVSSGEVTEKLDQGTYSNEKEEIISDAQDFDAFSAIDFSGLSTDPVLKAAMEKVKIKSMESFRDSESSVSDKDFSIEEIIEKAEQSHQADSSEEILTQTNVATTIGESLATQSQISEAPDVSFVDETSQTRLETAKHEEDVLTYSIHGGEANKESTDHPSVKDQANSETVPSISEEISGSTFANEAVKTVSDRNQTIPESSVAFKKTSESSEFKSISEEIENVTQSRTSIETVVNTFSDQVKLPSAFIKYVSDRNKNRESLSGSTVSEKSPTVTSEPKLLVVSPVLIEQVTDLDVSPKQVSGSGSSPFDVNIEEVQSLSLSPSKSPEMPSEAQNSGQSGVQNASGQVQSSTTSGSPAITSAEVVSNKTSLDLSQHVSSPRQSSSSKTLHDPTEGGSEQLKLSGTTHSSQVTSSQHLPSANEAVTDKSTGLDRSNLSPHVSSRSARKRLDMGDNFSVKSDEVRSSPKSYDKSMTGYQPTREIEGGKRSISELIPTEVVSDDIKESSEGSSVSEQIPTDLSGSVIEERDAVTSKSSTISEVIEQVEEEEVVLSEVSRVQSENDSSVKDDSALDKLDFSLGSLDPYRPQQVSHVESSQSPKKDSSGPQSEAGDNCSVKLLVELPEDKKELGQGDEPLRDLEIQSIEADSLEDPFGQDFNSSFNAEEFAKYFESSFEQEPDLNLAPSKPLNEASVIQLLQNSFELSDKIWEENLSMKKSSEETPLLSALQRERQQNVNVDSISQLIFDSFVDDATSAALSAYSKKKQFCSSETGGGHTKDAKSSPDNEVGDNEKFWLGDDFTLQAAHEAEQLRLRELQIQQEIEQLEQAQEVVPYYYVREIPNKPPPPYTPPKPAPPSKDETVSRVLQGGEILWDIEMSGGDPSEAVMPSTFLSNLQDDPYRMFLFDLAKELYLKVKPRPSTPTPPWVISTRRGKPLPPIRSKADLLNYLEKEIKLAFGFNPRILRESLIMKWTRKRRDHVDEILVRELQESEAEWRDFTVEENMIKNRLADALLSQSLDDATLALSTAFANKFKDLTVDQS</sequence>
<feature type="compositionally biased region" description="Basic and acidic residues" evidence="2">
    <location>
        <begin position="2348"/>
        <end position="2363"/>
    </location>
</feature>
<feature type="region of interest" description="Disordered" evidence="2">
    <location>
        <begin position="2414"/>
        <end position="2433"/>
    </location>
</feature>
<dbReference type="OrthoDB" id="306254at2759"/>
<feature type="compositionally biased region" description="Basic and acidic residues" evidence="2">
    <location>
        <begin position="118"/>
        <end position="135"/>
    </location>
</feature>
<feature type="region of interest" description="Disordered" evidence="2">
    <location>
        <begin position="302"/>
        <end position="343"/>
    </location>
</feature>
<feature type="compositionally biased region" description="Polar residues" evidence="2">
    <location>
        <begin position="1931"/>
        <end position="1947"/>
    </location>
</feature>
<feature type="coiled-coil region" evidence="1">
    <location>
        <begin position="1258"/>
        <end position="1302"/>
    </location>
</feature>
<feature type="compositionally biased region" description="Basic and acidic residues" evidence="2">
    <location>
        <begin position="241"/>
        <end position="262"/>
    </location>
</feature>
<feature type="compositionally biased region" description="Low complexity" evidence="2">
    <location>
        <begin position="1977"/>
        <end position="1990"/>
    </location>
</feature>
<feature type="coiled-coil region" evidence="1">
    <location>
        <begin position="1144"/>
        <end position="1201"/>
    </location>
</feature>
<feature type="compositionally biased region" description="Polar residues" evidence="2">
    <location>
        <begin position="1738"/>
        <end position="1749"/>
    </location>
</feature>
<dbReference type="GO" id="GO:0005813">
    <property type="term" value="C:centrosome"/>
    <property type="evidence" value="ECO:0007669"/>
    <property type="project" value="InterPro"/>
</dbReference>